<feature type="region of interest" description="Disordered" evidence="1">
    <location>
        <begin position="1"/>
        <end position="27"/>
    </location>
</feature>
<gene>
    <name evidence="2" type="ORF">KP509_10G015200</name>
</gene>
<dbReference type="SUPFAM" id="SSF64356">
    <property type="entry name" value="SNARE-like"/>
    <property type="match status" value="1"/>
</dbReference>
<comment type="caution">
    <text evidence="2">The sequence shown here is derived from an EMBL/GenBank/DDBJ whole genome shotgun (WGS) entry which is preliminary data.</text>
</comment>
<dbReference type="EMBL" id="CM035415">
    <property type="protein sequence ID" value="KAH7426741.1"/>
    <property type="molecule type" value="Genomic_DNA"/>
</dbReference>
<organism evidence="2 3">
    <name type="scientific">Ceratopteris richardii</name>
    <name type="common">Triangle waterfern</name>
    <dbReference type="NCBI Taxonomy" id="49495"/>
    <lineage>
        <taxon>Eukaryota</taxon>
        <taxon>Viridiplantae</taxon>
        <taxon>Streptophyta</taxon>
        <taxon>Embryophyta</taxon>
        <taxon>Tracheophyta</taxon>
        <taxon>Polypodiopsida</taxon>
        <taxon>Polypodiidae</taxon>
        <taxon>Polypodiales</taxon>
        <taxon>Pteridineae</taxon>
        <taxon>Pteridaceae</taxon>
        <taxon>Parkerioideae</taxon>
        <taxon>Ceratopteris</taxon>
    </lineage>
</organism>
<feature type="compositionally biased region" description="Polar residues" evidence="1">
    <location>
        <begin position="227"/>
        <end position="242"/>
    </location>
</feature>
<protein>
    <recommendedName>
        <fullName evidence="4">Longin domain-containing protein</fullName>
    </recommendedName>
</protein>
<feature type="region of interest" description="Disordered" evidence="1">
    <location>
        <begin position="222"/>
        <end position="266"/>
    </location>
</feature>
<keyword evidence="3" id="KW-1185">Reference proteome</keyword>
<reference evidence="2" key="1">
    <citation type="submission" date="2021-08" db="EMBL/GenBank/DDBJ databases">
        <title>WGS assembly of Ceratopteris richardii.</title>
        <authorList>
            <person name="Marchant D.B."/>
            <person name="Chen G."/>
            <person name="Jenkins J."/>
            <person name="Shu S."/>
            <person name="Leebens-Mack J."/>
            <person name="Grimwood J."/>
            <person name="Schmutz J."/>
            <person name="Soltis P."/>
            <person name="Soltis D."/>
            <person name="Chen Z.-H."/>
        </authorList>
    </citation>
    <scope>NUCLEOTIDE SEQUENCE</scope>
    <source>
        <strain evidence="2">Whitten #5841</strain>
        <tissue evidence="2">Leaf</tissue>
    </source>
</reference>
<evidence type="ECO:0008006" key="4">
    <source>
        <dbReference type="Google" id="ProtNLM"/>
    </source>
</evidence>
<dbReference type="AlphaFoldDB" id="A0A8T2TT02"/>
<dbReference type="Proteomes" id="UP000825935">
    <property type="component" value="Chromosome 10"/>
</dbReference>
<dbReference type="PANTHER" id="PTHR47461:SF1">
    <property type="entry name" value="PHYTOLONGIN PHYL1.2"/>
    <property type="match status" value="1"/>
</dbReference>
<dbReference type="EMBL" id="CM035415">
    <property type="protein sequence ID" value="KAH7426738.1"/>
    <property type="molecule type" value="Genomic_DNA"/>
</dbReference>
<feature type="compositionally biased region" description="Low complexity" evidence="1">
    <location>
        <begin position="1"/>
        <end position="13"/>
    </location>
</feature>
<dbReference type="EMBL" id="CM035415">
    <property type="protein sequence ID" value="KAH7426740.1"/>
    <property type="molecule type" value="Genomic_DNA"/>
</dbReference>
<evidence type="ECO:0000256" key="1">
    <source>
        <dbReference type="SAM" id="MobiDB-lite"/>
    </source>
</evidence>
<accession>A0A8T2TT02</accession>
<feature type="compositionally biased region" description="Polar residues" evidence="1">
    <location>
        <begin position="14"/>
        <end position="27"/>
    </location>
</feature>
<name>A0A8T2TT02_CERRI</name>
<dbReference type="InterPro" id="IPR011012">
    <property type="entry name" value="Longin-like_dom_sf"/>
</dbReference>
<dbReference type="Gene3D" id="3.30.450.50">
    <property type="entry name" value="Longin domain"/>
    <property type="match status" value="1"/>
</dbReference>
<dbReference type="PANTHER" id="PTHR47461">
    <property type="entry name" value="PHYTOLONGIN PHYL1.2"/>
    <property type="match status" value="1"/>
</dbReference>
<dbReference type="GO" id="GO:0016020">
    <property type="term" value="C:membrane"/>
    <property type="evidence" value="ECO:0007669"/>
    <property type="project" value="InterPro"/>
</dbReference>
<sequence>MVRKSSLSTSSLSYDRTCNPQCNQEKTSSPLPSLIYYSAVAKGTSILSEYTAEGNSELPAVAAICLENAPILHAKFTHTTNQRRFVCFYDGAARYCAILDEALSKDDAYLFLEKVRDDFKAIGKGRGVSLTLGDHFLDEAMVTVMRNLAAAFVGVPQREKDKVQAEHQLAQCDADIDLAISSRSAVAPLHDLNNQEDDKKDVLTNERIPYRVSISLLASGGERGNKKINQQDKVGSNNNQGDSMDIGSASHPELPRGPKVASERSTLMERQKMWRRKISSVAHWINSLS</sequence>
<dbReference type="OrthoDB" id="1918034at2759"/>
<evidence type="ECO:0000313" key="3">
    <source>
        <dbReference type="Proteomes" id="UP000825935"/>
    </source>
</evidence>
<evidence type="ECO:0000313" key="2">
    <source>
        <dbReference type="EMBL" id="KAH7426741.1"/>
    </source>
</evidence>
<dbReference type="EMBL" id="CM035415">
    <property type="protein sequence ID" value="KAH7426739.1"/>
    <property type="molecule type" value="Genomic_DNA"/>
</dbReference>
<dbReference type="InterPro" id="IPR044783">
    <property type="entry name" value="PHYL"/>
</dbReference>
<proteinExistence type="predicted"/>